<gene>
    <name evidence="2" type="ORF">AAG570_005722</name>
</gene>
<name>A0ABD0XY94_9HEMI</name>
<evidence type="ECO:0000313" key="3">
    <source>
        <dbReference type="Proteomes" id="UP001558652"/>
    </source>
</evidence>
<protein>
    <submittedName>
        <fullName evidence="2">Uncharacterized protein</fullName>
    </submittedName>
</protein>
<organism evidence="2 3">
    <name type="scientific">Ranatra chinensis</name>
    <dbReference type="NCBI Taxonomy" id="642074"/>
    <lineage>
        <taxon>Eukaryota</taxon>
        <taxon>Metazoa</taxon>
        <taxon>Ecdysozoa</taxon>
        <taxon>Arthropoda</taxon>
        <taxon>Hexapoda</taxon>
        <taxon>Insecta</taxon>
        <taxon>Pterygota</taxon>
        <taxon>Neoptera</taxon>
        <taxon>Paraneoptera</taxon>
        <taxon>Hemiptera</taxon>
        <taxon>Heteroptera</taxon>
        <taxon>Panheteroptera</taxon>
        <taxon>Nepomorpha</taxon>
        <taxon>Nepidae</taxon>
        <taxon>Ranatrinae</taxon>
        <taxon>Ranatra</taxon>
    </lineage>
</organism>
<evidence type="ECO:0000313" key="2">
    <source>
        <dbReference type="EMBL" id="KAL1116227.1"/>
    </source>
</evidence>
<accession>A0ABD0XY94</accession>
<dbReference type="EMBL" id="JBFDAA010000018">
    <property type="protein sequence ID" value="KAL1116227.1"/>
    <property type="molecule type" value="Genomic_DNA"/>
</dbReference>
<feature type="transmembrane region" description="Helical" evidence="1">
    <location>
        <begin position="53"/>
        <end position="71"/>
    </location>
</feature>
<keyword evidence="1" id="KW-0812">Transmembrane</keyword>
<reference evidence="2 3" key="1">
    <citation type="submission" date="2024-07" db="EMBL/GenBank/DDBJ databases">
        <title>Chromosome-level genome assembly of the water stick insect Ranatra chinensis (Heteroptera: Nepidae).</title>
        <authorList>
            <person name="Liu X."/>
        </authorList>
    </citation>
    <scope>NUCLEOTIDE SEQUENCE [LARGE SCALE GENOMIC DNA]</scope>
    <source>
        <strain evidence="2">Cailab_2021Rc</strain>
        <tissue evidence="2">Muscle</tissue>
    </source>
</reference>
<dbReference type="Proteomes" id="UP001558652">
    <property type="component" value="Unassembled WGS sequence"/>
</dbReference>
<sequence>MFYENKKQETTEMSLEPAFGSVFGSMECMTIEADQKTVEDSEKLVFRFWDMDVIVGVHYLYMLLGMLFLGYRFGSCCRHGSQPTLVLFGSQLMINELRARDDNSYNSWHLEHSHSTEKTRPK</sequence>
<comment type="caution">
    <text evidence="2">The sequence shown here is derived from an EMBL/GenBank/DDBJ whole genome shotgun (WGS) entry which is preliminary data.</text>
</comment>
<evidence type="ECO:0000256" key="1">
    <source>
        <dbReference type="SAM" id="Phobius"/>
    </source>
</evidence>
<dbReference type="AlphaFoldDB" id="A0ABD0XY94"/>
<proteinExistence type="predicted"/>
<keyword evidence="3" id="KW-1185">Reference proteome</keyword>
<keyword evidence="1" id="KW-0472">Membrane</keyword>
<keyword evidence="1" id="KW-1133">Transmembrane helix</keyword>